<dbReference type="EMBL" id="SPSF01000008">
    <property type="protein sequence ID" value="MPQ60624.1"/>
    <property type="molecule type" value="Genomic_DNA"/>
</dbReference>
<feature type="domain" description="ABC3 transporter permease C-terminal" evidence="8">
    <location>
        <begin position="275"/>
        <end position="388"/>
    </location>
</feature>
<keyword evidence="4 7" id="KW-1133">Transmembrane helix</keyword>
<dbReference type="Pfam" id="PF02687">
    <property type="entry name" value="FtsX"/>
    <property type="match status" value="1"/>
</dbReference>
<dbReference type="PANTHER" id="PTHR30572:SF4">
    <property type="entry name" value="ABC TRANSPORTER PERMEASE YTRF"/>
    <property type="match status" value="1"/>
</dbReference>
<comment type="caution">
    <text evidence="10">The sequence shown here is derived from an EMBL/GenBank/DDBJ whole genome shotgun (WGS) entry which is preliminary data.</text>
</comment>
<evidence type="ECO:0000256" key="3">
    <source>
        <dbReference type="ARBA" id="ARBA00022692"/>
    </source>
</evidence>
<evidence type="ECO:0000313" key="11">
    <source>
        <dbReference type="Proteomes" id="UP000342249"/>
    </source>
</evidence>
<evidence type="ECO:0000259" key="9">
    <source>
        <dbReference type="Pfam" id="PF12704"/>
    </source>
</evidence>
<dbReference type="Pfam" id="PF12704">
    <property type="entry name" value="MacB_PCD"/>
    <property type="match status" value="1"/>
</dbReference>
<feature type="transmembrane region" description="Helical" evidence="7">
    <location>
        <begin position="265"/>
        <end position="295"/>
    </location>
</feature>
<evidence type="ECO:0000256" key="6">
    <source>
        <dbReference type="ARBA" id="ARBA00038076"/>
    </source>
</evidence>
<dbReference type="RefSeq" id="WP_152749646.1">
    <property type="nucleotide sequence ID" value="NZ_SPSE01000008.1"/>
</dbReference>
<organism evidence="10 11">
    <name type="scientific">Clostridium estertheticum</name>
    <dbReference type="NCBI Taxonomy" id="238834"/>
    <lineage>
        <taxon>Bacteria</taxon>
        <taxon>Bacillati</taxon>
        <taxon>Bacillota</taxon>
        <taxon>Clostridia</taxon>
        <taxon>Eubacteriales</taxon>
        <taxon>Clostridiaceae</taxon>
        <taxon>Clostridium</taxon>
    </lineage>
</organism>
<comment type="subcellular location">
    <subcellularLocation>
        <location evidence="1">Cell membrane</location>
        <topology evidence="1">Multi-pass membrane protein</topology>
    </subcellularLocation>
</comment>
<evidence type="ECO:0000259" key="8">
    <source>
        <dbReference type="Pfam" id="PF02687"/>
    </source>
</evidence>
<feature type="transmembrane region" description="Helical" evidence="7">
    <location>
        <begin position="316"/>
        <end position="349"/>
    </location>
</feature>
<dbReference type="InterPro" id="IPR025857">
    <property type="entry name" value="MacB_PCD"/>
</dbReference>
<proteinExistence type="inferred from homology"/>
<evidence type="ECO:0000256" key="1">
    <source>
        <dbReference type="ARBA" id="ARBA00004651"/>
    </source>
</evidence>
<name>A0A5N7II27_9CLOT</name>
<keyword evidence="5 7" id="KW-0472">Membrane</keyword>
<dbReference type="PANTHER" id="PTHR30572">
    <property type="entry name" value="MEMBRANE COMPONENT OF TRANSPORTER-RELATED"/>
    <property type="match status" value="1"/>
</dbReference>
<dbReference type="GO" id="GO:0022857">
    <property type="term" value="F:transmembrane transporter activity"/>
    <property type="evidence" value="ECO:0007669"/>
    <property type="project" value="TreeGrafter"/>
</dbReference>
<comment type="similarity">
    <text evidence="6">Belongs to the ABC-4 integral membrane protein family.</text>
</comment>
<evidence type="ECO:0000256" key="2">
    <source>
        <dbReference type="ARBA" id="ARBA00022475"/>
    </source>
</evidence>
<dbReference type="InterPro" id="IPR003838">
    <property type="entry name" value="ABC3_permease_C"/>
</dbReference>
<evidence type="ECO:0000256" key="5">
    <source>
        <dbReference type="ARBA" id="ARBA00023136"/>
    </source>
</evidence>
<sequence>MSIINLIKTSVYSLKSHKLRVFLTMIGIIIGISSVITIMSVGNGLKVKMNESMADTSANKINVNFEPENKDADLTLIEPFNKSDSYSLKTVPGVEKVEGSKDMQGSGGFTSGEATYFDKKAYIVLKDYDDKEVNIKYGRSFKKSEKDKKLIVLDYKTAEKLFESPQKAIGCGITVNGVIYEVTGVTEKESAFSLTGAISYISKESKEDMNVDTSISSLDVYIKAGEDKDKVFEKVKKVLVLAHPNLKGEYKLQDPQAATKIFGQIIGYLTAFIALISGISLFVGGIGVMNIMYVSVTERKREIGIRRAIGAKPKSILLQFLIEAIMVTGLGGLLGILFGFIFCKIIGIFMPFPPVMSGASVIGATAISVIIGIIFGIIPAINASKMDPIKAIYN</sequence>
<feature type="transmembrane region" description="Helical" evidence="7">
    <location>
        <begin position="361"/>
        <end position="381"/>
    </location>
</feature>
<dbReference type="InterPro" id="IPR050250">
    <property type="entry name" value="Macrolide_Exporter_MacB"/>
</dbReference>
<accession>A0A5N7II27</accession>
<dbReference type="GO" id="GO:0005886">
    <property type="term" value="C:plasma membrane"/>
    <property type="evidence" value="ECO:0007669"/>
    <property type="project" value="UniProtKB-SubCell"/>
</dbReference>
<gene>
    <name evidence="10" type="ORF">E4V82_00620</name>
</gene>
<keyword evidence="2" id="KW-1003">Cell membrane</keyword>
<reference evidence="10 11" key="1">
    <citation type="journal article" date="2019" name="Lett. Appl. Microbiol.">
        <title>A case of 'blown pack' spoilage of vacuum-packaged pork likely associated with Clostridium estertheticum in Canada.</title>
        <authorList>
            <person name="Zhang P."/>
            <person name="Ward P."/>
            <person name="McMullen L.M."/>
            <person name="Yang X."/>
        </authorList>
    </citation>
    <scope>NUCLEOTIDE SEQUENCE [LARGE SCALE GENOMIC DNA]</scope>
    <source>
        <strain evidence="10 11">MA19</strain>
    </source>
</reference>
<evidence type="ECO:0000313" key="10">
    <source>
        <dbReference type="EMBL" id="MPQ60624.1"/>
    </source>
</evidence>
<evidence type="ECO:0000256" key="4">
    <source>
        <dbReference type="ARBA" id="ARBA00022989"/>
    </source>
</evidence>
<feature type="domain" description="MacB-like periplasmic core" evidence="9">
    <location>
        <begin position="22"/>
        <end position="237"/>
    </location>
</feature>
<feature type="transmembrane region" description="Helical" evidence="7">
    <location>
        <begin position="21"/>
        <end position="42"/>
    </location>
</feature>
<protein>
    <submittedName>
        <fullName evidence="10">FtsX-like permease family protein</fullName>
    </submittedName>
</protein>
<keyword evidence="3 7" id="KW-0812">Transmembrane</keyword>
<dbReference type="Proteomes" id="UP000342249">
    <property type="component" value="Unassembled WGS sequence"/>
</dbReference>
<evidence type="ECO:0000256" key="7">
    <source>
        <dbReference type="SAM" id="Phobius"/>
    </source>
</evidence>
<dbReference type="AlphaFoldDB" id="A0A5N7II27"/>